<dbReference type="SUPFAM" id="SSF48619">
    <property type="entry name" value="Phospholipase A2, PLA2"/>
    <property type="match status" value="1"/>
</dbReference>
<dbReference type="PROSITE" id="PS00118">
    <property type="entry name" value="PA2_HIS"/>
    <property type="match status" value="1"/>
</dbReference>
<evidence type="ECO:0000256" key="6">
    <source>
        <dbReference type="PIRSR" id="PIRSR601211-3"/>
    </source>
</evidence>
<dbReference type="EC" id="3.1.1.4" evidence="8"/>
<feature type="chain" id="PRO_5001388178" description="Phospholipase A2" evidence="8">
    <location>
        <begin position="21"/>
        <end position="144"/>
    </location>
</feature>
<dbReference type="InterPro" id="IPR001211">
    <property type="entry name" value="PLA2"/>
</dbReference>
<evidence type="ECO:0000259" key="9">
    <source>
        <dbReference type="SMART" id="SM00085"/>
    </source>
</evidence>
<dbReference type="GO" id="GO:0005509">
    <property type="term" value="F:calcium ion binding"/>
    <property type="evidence" value="ECO:0007669"/>
    <property type="project" value="InterPro"/>
</dbReference>
<dbReference type="PANTHER" id="PTHR11716:SF56">
    <property type="entry name" value="GROUP IIE SECRETORY PHOSPHOLIPASE A2"/>
    <property type="match status" value="1"/>
</dbReference>
<dbReference type="Pfam" id="PF00068">
    <property type="entry name" value="Phospholip_A2_1"/>
    <property type="match status" value="1"/>
</dbReference>
<feature type="disulfide bond" evidence="6">
    <location>
        <begin position="97"/>
        <end position="108"/>
    </location>
</feature>
<comment type="catalytic activity">
    <reaction evidence="8">
        <text>a 1,2-diacyl-sn-glycero-3-phosphocholine + H2O = a 1-acyl-sn-glycero-3-phosphocholine + a fatty acid + H(+)</text>
        <dbReference type="Rhea" id="RHEA:15801"/>
        <dbReference type="ChEBI" id="CHEBI:15377"/>
        <dbReference type="ChEBI" id="CHEBI:15378"/>
        <dbReference type="ChEBI" id="CHEBI:28868"/>
        <dbReference type="ChEBI" id="CHEBI:57643"/>
        <dbReference type="ChEBI" id="CHEBI:58168"/>
        <dbReference type="EC" id="3.1.1.4"/>
    </reaction>
</comment>
<feature type="active site" evidence="4">
    <location>
        <position position="111"/>
    </location>
</feature>
<dbReference type="InterPro" id="IPR016090">
    <property type="entry name" value="PLA2-like_dom"/>
</dbReference>
<feature type="disulfide bond" evidence="6">
    <location>
        <begin position="79"/>
        <end position="103"/>
    </location>
</feature>
<sequence>MSLSLGIPLLLLCALSLANGNLVQFASMVRQVTGKLASLHYNGYGCYCGLGGSKQPLDETDWCCHTHDCCYGKMSSLGCDPKLETYSYSFWNGAFHCSGKTMCLRMICECDKAAALCFQRAAKTYRLRNVYYPNILCRGATPPC</sequence>
<keyword evidence="8" id="KW-0443">Lipid metabolism</keyword>
<dbReference type="CDD" id="cd00125">
    <property type="entry name" value="PLA2c"/>
    <property type="match status" value="1"/>
</dbReference>
<dbReference type="PRINTS" id="PR00389">
    <property type="entry name" value="PHPHLIPASEA2"/>
</dbReference>
<dbReference type="GO" id="GO:0016042">
    <property type="term" value="P:lipid catabolic process"/>
    <property type="evidence" value="ECO:0007669"/>
    <property type="project" value="InterPro"/>
</dbReference>
<evidence type="ECO:0000256" key="5">
    <source>
        <dbReference type="PIRSR" id="PIRSR601211-2"/>
    </source>
</evidence>
<feature type="binding site" evidence="5">
    <location>
        <position position="51"/>
    </location>
    <ligand>
        <name>Ca(2+)</name>
        <dbReference type="ChEBI" id="CHEBI:29108"/>
    </ligand>
</feature>
<evidence type="ECO:0000256" key="4">
    <source>
        <dbReference type="PIRSR" id="PIRSR601211-1"/>
    </source>
</evidence>
<name>A0A098LY31_EUBMA</name>
<dbReference type="Gene3D" id="1.20.90.10">
    <property type="entry name" value="Phospholipase A2 domain"/>
    <property type="match status" value="1"/>
</dbReference>
<dbReference type="InterPro" id="IPR036444">
    <property type="entry name" value="PLipase_A2_dom_sf"/>
</dbReference>
<evidence type="ECO:0000256" key="3">
    <source>
        <dbReference type="ARBA" id="ARBA00023157"/>
    </source>
</evidence>
<keyword evidence="3 6" id="KW-1015">Disulfide bond</keyword>
<keyword evidence="5" id="KW-0479">Metal-binding</keyword>
<dbReference type="GO" id="GO:0005576">
    <property type="term" value="C:extracellular region"/>
    <property type="evidence" value="ECO:0007669"/>
    <property type="project" value="UniProtKB-SubCell"/>
</dbReference>
<dbReference type="PROSITE" id="PS00119">
    <property type="entry name" value="PA2_ASP"/>
    <property type="match status" value="1"/>
</dbReference>
<evidence type="ECO:0000313" key="10">
    <source>
        <dbReference type="EMBL" id="JAC94880.1"/>
    </source>
</evidence>
<dbReference type="GO" id="GO:0006644">
    <property type="term" value="P:phospholipid metabolic process"/>
    <property type="evidence" value="ECO:0007669"/>
    <property type="project" value="InterPro"/>
</dbReference>
<feature type="disulfide bond" evidence="6">
    <location>
        <begin position="46"/>
        <end position="137"/>
    </location>
</feature>
<proteinExistence type="evidence at transcript level"/>
<keyword evidence="8" id="KW-0378">Hydrolase</keyword>
<feature type="binding site" evidence="5">
    <location>
        <position position="68"/>
    </location>
    <ligand>
        <name>Ca(2+)</name>
        <dbReference type="ChEBI" id="CHEBI:29108"/>
    </ligand>
</feature>
<feature type="disulfide bond" evidence="6">
    <location>
        <begin position="70"/>
        <end position="110"/>
    </location>
</feature>
<feature type="signal peptide" evidence="8">
    <location>
        <begin position="1"/>
        <end position="20"/>
    </location>
</feature>
<keyword evidence="5 8" id="KW-0106">Calcium</keyword>
<comment type="similarity">
    <text evidence="7">Belongs to the phospholipase A2 family.</text>
</comment>
<dbReference type="AlphaFoldDB" id="A0A098LY31"/>
<evidence type="ECO:0000256" key="1">
    <source>
        <dbReference type="ARBA" id="ARBA00004613"/>
    </source>
</evidence>
<keyword evidence="8" id="KW-0732">Signal</keyword>
<dbReference type="GO" id="GO:0050482">
    <property type="term" value="P:arachidonate secretion"/>
    <property type="evidence" value="ECO:0007669"/>
    <property type="project" value="InterPro"/>
</dbReference>
<protein>
    <recommendedName>
        <fullName evidence="8">Phospholipase A2</fullName>
        <ecNumber evidence="8">3.1.1.4</ecNumber>
    </recommendedName>
</protein>
<reference evidence="10" key="1">
    <citation type="journal article" date="2014" name="Toxicon">
        <title>Testing the Toxicofera: comparative transcriptomics casts doubt on the single, early evolution of the reptile venom system.</title>
        <authorList>
            <person name="Hargreaves A.D."/>
            <person name="Swain M.T."/>
            <person name="Logan D.W."/>
            <person name="Mulley J.F."/>
        </authorList>
    </citation>
    <scope>NUCLEOTIDE SEQUENCE</scope>
    <source>
        <tissue evidence="10">Salivary gland</tissue>
    </source>
</reference>
<dbReference type="FunFam" id="1.20.90.10:FF:000001">
    <property type="entry name" value="Basic phospholipase A2 homolog"/>
    <property type="match status" value="1"/>
</dbReference>
<feature type="domain" description="Phospholipase A2-like central" evidence="9">
    <location>
        <begin position="21"/>
        <end position="138"/>
    </location>
</feature>
<accession>A0A098LY31</accession>
<feature type="disulfide bond" evidence="6">
    <location>
        <begin position="69"/>
        <end position="144"/>
    </location>
</feature>
<evidence type="ECO:0000256" key="2">
    <source>
        <dbReference type="ARBA" id="ARBA00022525"/>
    </source>
</evidence>
<dbReference type="GO" id="GO:0047498">
    <property type="term" value="F:calcium-dependent phospholipase A2 activity"/>
    <property type="evidence" value="ECO:0007669"/>
    <property type="project" value="TreeGrafter"/>
</dbReference>
<comment type="cofactor">
    <cofactor evidence="5">
        <name>Ca(2+)</name>
        <dbReference type="ChEBI" id="CHEBI:29108"/>
    </cofactor>
    <text evidence="5">Binds 1 Ca(2+) ion per subunit.</text>
</comment>
<evidence type="ECO:0000256" key="7">
    <source>
        <dbReference type="RuleBase" id="RU003654"/>
    </source>
</evidence>
<feature type="active site" evidence="4">
    <location>
        <position position="67"/>
    </location>
</feature>
<dbReference type="SMART" id="SM00085">
    <property type="entry name" value="PA2c"/>
    <property type="match status" value="1"/>
</dbReference>
<feature type="disulfide bond" evidence="6">
    <location>
        <begin position="63"/>
        <end position="117"/>
    </location>
</feature>
<feature type="binding site" evidence="5">
    <location>
        <position position="49"/>
    </location>
    <ligand>
        <name>Ca(2+)</name>
        <dbReference type="ChEBI" id="CHEBI:29108"/>
    </ligand>
</feature>
<comment type="subcellular location">
    <subcellularLocation>
        <location evidence="1 8">Secreted</location>
    </subcellularLocation>
</comment>
<dbReference type="PANTHER" id="PTHR11716">
    <property type="entry name" value="PHOSPHOLIPASE A2 FAMILY MEMBER"/>
    <property type="match status" value="1"/>
</dbReference>
<organism evidence="10">
    <name type="scientific">Eublepharis macularius</name>
    <name type="common">Leopard gecko</name>
    <name type="synonym">Cyrtodactylus macularius</name>
    <dbReference type="NCBI Taxonomy" id="481883"/>
    <lineage>
        <taxon>Eukaryota</taxon>
        <taxon>Metazoa</taxon>
        <taxon>Chordata</taxon>
        <taxon>Craniata</taxon>
        <taxon>Vertebrata</taxon>
        <taxon>Euteleostomi</taxon>
        <taxon>Lepidosauria</taxon>
        <taxon>Squamata</taxon>
        <taxon>Bifurcata</taxon>
        <taxon>Gekkota</taxon>
        <taxon>Eublepharidae</taxon>
        <taxon>Eublepharinae</taxon>
        <taxon>Eublepharis</taxon>
    </lineage>
</organism>
<feature type="disulfide bond" evidence="6">
    <location>
        <begin position="48"/>
        <end position="64"/>
    </location>
</feature>
<dbReference type="GO" id="GO:0005543">
    <property type="term" value="F:phospholipid binding"/>
    <property type="evidence" value="ECO:0007669"/>
    <property type="project" value="TreeGrafter"/>
</dbReference>
<dbReference type="EMBL" id="GBHZ01000019">
    <property type="protein sequence ID" value="JAC94880.1"/>
    <property type="molecule type" value="mRNA"/>
</dbReference>
<evidence type="ECO:0000256" key="8">
    <source>
        <dbReference type="RuleBase" id="RU361236"/>
    </source>
</evidence>
<feature type="binding site" evidence="5">
    <location>
        <position position="47"/>
    </location>
    <ligand>
        <name>Ca(2+)</name>
        <dbReference type="ChEBI" id="CHEBI:29108"/>
    </ligand>
</feature>
<dbReference type="InterPro" id="IPR033112">
    <property type="entry name" value="PLA2_Asp_AS"/>
</dbReference>
<keyword evidence="2 8" id="KW-0964">Secreted</keyword>
<dbReference type="InterPro" id="IPR033113">
    <property type="entry name" value="PLA2_histidine"/>
</dbReference>